<dbReference type="Proteomes" id="UP000887575">
    <property type="component" value="Unassembled WGS sequence"/>
</dbReference>
<accession>A0AAF3J9A6</accession>
<evidence type="ECO:0000313" key="2">
    <source>
        <dbReference type="Proteomes" id="UP000887575"/>
    </source>
</evidence>
<feature type="compositionally biased region" description="Low complexity" evidence="1">
    <location>
        <begin position="23"/>
        <end position="40"/>
    </location>
</feature>
<evidence type="ECO:0000313" key="3">
    <source>
        <dbReference type="WBParaSite" id="MBELARI_LOCUS4548"/>
    </source>
</evidence>
<sequence length="83" mass="8762">MLACIRIHSTKTAAGSRRLTAFARSRPSSTAQATARSTTRLPSLSSAPRRAAVQNTRTVARNITIRTRATPSSHAAARAMGAT</sequence>
<dbReference type="WBParaSite" id="MBELARI_LOCUS4548">
    <property type="protein sequence ID" value="MBELARI_LOCUS4548"/>
    <property type="gene ID" value="MBELARI_LOCUS4548"/>
</dbReference>
<name>A0AAF3J9A6_9BILA</name>
<keyword evidence="2" id="KW-1185">Reference proteome</keyword>
<protein>
    <submittedName>
        <fullName evidence="3">Uncharacterized protein</fullName>
    </submittedName>
</protein>
<proteinExistence type="predicted"/>
<dbReference type="AlphaFoldDB" id="A0AAF3J9A6"/>
<evidence type="ECO:0000256" key="1">
    <source>
        <dbReference type="SAM" id="MobiDB-lite"/>
    </source>
</evidence>
<feature type="region of interest" description="Disordered" evidence="1">
    <location>
        <begin position="22"/>
        <end position="54"/>
    </location>
</feature>
<organism evidence="2 3">
    <name type="scientific">Mesorhabditis belari</name>
    <dbReference type="NCBI Taxonomy" id="2138241"/>
    <lineage>
        <taxon>Eukaryota</taxon>
        <taxon>Metazoa</taxon>
        <taxon>Ecdysozoa</taxon>
        <taxon>Nematoda</taxon>
        <taxon>Chromadorea</taxon>
        <taxon>Rhabditida</taxon>
        <taxon>Rhabditina</taxon>
        <taxon>Rhabditomorpha</taxon>
        <taxon>Rhabditoidea</taxon>
        <taxon>Rhabditidae</taxon>
        <taxon>Mesorhabditinae</taxon>
        <taxon>Mesorhabditis</taxon>
    </lineage>
</organism>
<reference evidence="3" key="1">
    <citation type="submission" date="2024-02" db="UniProtKB">
        <authorList>
            <consortium name="WormBaseParasite"/>
        </authorList>
    </citation>
    <scope>IDENTIFICATION</scope>
</reference>